<evidence type="ECO:0000313" key="9">
    <source>
        <dbReference type="EMBL" id="TYQ03786.1"/>
    </source>
</evidence>
<proteinExistence type="inferred from homology"/>
<dbReference type="FunFam" id="3.40.50.10860:FF:000003">
    <property type="entry name" value="Glutamate dehydrogenase"/>
    <property type="match status" value="1"/>
</dbReference>
<keyword evidence="5" id="KW-0547">Nucleotide-binding</keyword>
<dbReference type="PANTHER" id="PTHR11606">
    <property type="entry name" value="GLUTAMATE DEHYDROGENASE"/>
    <property type="match status" value="1"/>
</dbReference>
<evidence type="ECO:0000256" key="4">
    <source>
        <dbReference type="PIRSR" id="PIRSR000185-1"/>
    </source>
</evidence>
<name>A0A652YNX3_NOCGL</name>
<feature type="binding site" evidence="5">
    <location>
        <position position="352"/>
    </location>
    <ligand>
        <name>substrate</name>
    </ligand>
</feature>
<dbReference type="InterPro" id="IPR036291">
    <property type="entry name" value="NAD(P)-bd_dom_sf"/>
</dbReference>
<evidence type="ECO:0000259" key="8">
    <source>
        <dbReference type="SMART" id="SM00839"/>
    </source>
</evidence>
<comment type="similarity">
    <text evidence="1 3 7">Belongs to the Glu/Leu/Phe/Val dehydrogenases family.</text>
</comment>
<sequence>MTASAVHASALDDARTQLAEAVAALGYPDGLHRILGSARRETTVSVPLVRDNGDVEVFTGYRVQHSIARGPAKGGIRYSAGVNLDEVRALAMWMTWKCALLDIPYGGAKGGVDVDPLTLSPAELERLTRTYTQGISPVIGPDNDIPAPDVGTDEQTMAWMMDAYSATRGRGVPGVVTGKPLDLGGSLGRRTSTSRGVAHIALLALKKAGIEPNSATSVVQGYGKVGADAADYLGDAGVRIISVSDRFGAVHNADGLNLPLLRAHVTEHGSVAGFPGGEQIDPAAVLELDVDLLVPAAVEGVIHGGNAHRIQARIVVEGANGPTTAEADAALERAGVLVVPDILANAGGVVVSYFEWVQAQQGYWWTLPEVERGLDDRMTAAWAAVLDQAGATGTTLRRAAMTLAVGRVARAHRARGLTH</sequence>
<dbReference type="InterPro" id="IPR006095">
    <property type="entry name" value="Glu/Leu/Phe/Val/Trp_DH"/>
</dbReference>
<dbReference type="SMART" id="SM00839">
    <property type="entry name" value="ELFV_dehydrog"/>
    <property type="match status" value="1"/>
</dbReference>
<keyword evidence="5" id="KW-0520">NAD</keyword>
<evidence type="ECO:0000256" key="7">
    <source>
        <dbReference type="RuleBase" id="RU004417"/>
    </source>
</evidence>
<dbReference type="PRINTS" id="PR00082">
    <property type="entry name" value="GLFDHDRGNASE"/>
</dbReference>
<dbReference type="Gene3D" id="3.40.50.10860">
    <property type="entry name" value="Leucine Dehydrogenase, chain A, domain 1"/>
    <property type="match status" value="1"/>
</dbReference>
<evidence type="ECO:0000256" key="5">
    <source>
        <dbReference type="PIRSR" id="PIRSR000185-2"/>
    </source>
</evidence>
<dbReference type="Pfam" id="PF02812">
    <property type="entry name" value="ELFV_dehydrog_N"/>
    <property type="match status" value="1"/>
</dbReference>
<dbReference type="CDD" id="cd01076">
    <property type="entry name" value="NAD_bind_1_Glu_DH"/>
    <property type="match status" value="1"/>
</dbReference>
<dbReference type="Gene3D" id="3.40.50.720">
    <property type="entry name" value="NAD(P)-binding Rossmann-like Domain"/>
    <property type="match status" value="1"/>
</dbReference>
<feature type="active site" description="Proton donor" evidence="4">
    <location>
        <position position="109"/>
    </location>
</feature>
<gene>
    <name evidence="9" type="ORF">FNL38_104154</name>
</gene>
<dbReference type="PROSITE" id="PS00074">
    <property type="entry name" value="GLFV_DEHYDROGENASE"/>
    <property type="match status" value="1"/>
</dbReference>
<keyword evidence="2 3" id="KW-0560">Oxidoreductase</keyword>
<dbReference type="InterPro" id="IPR014362">
    <property type="entry name" value="Glu_DH"/>
</dbReference>
<dbReference type="InterPro" id="IPR033922">
    <property type="entry name" value="NAD_bind_Glu_DH"/>
</dbReference>
<dbReference type="InterPro" id="IPR033524">
    <property type="entry name" value="Glu/Leu/Phe/Val_DH_AS"/>
</dbReference>
<accession>A0A652YNX3</accession>
<protein>
    <recommendedName>
        <fullName evidence="3">Glutamate dehydrogenase</fullName>
    </recommendedName>
</protein>
<feature type="site" description="Important for catalysis" evidence="6">
    <location>
        <position position="149"/>
    </location>
</feature>
<dbReference type="EMBL" id="VNIQ01000004">
    <property type="protein sequence ID" value="TYQ03786.1"/>
    <property type="molecule type" value="Genomic_DNA"/>
</dbReference>
<feature type="domain" description="Glutamate/phenylalanine/leucine/valine/L-tryptophan dehydrogenase C-terminal" evidence="8">
    <location>
        <begin position="186"/>
        <end position="416"/>
    </location>
</feature>
<organism evidence="9">
    <name type="scientific">Nocardia globerula</name>
    <dbReference type="NCBI Taxonomy" id="1818"/>
    <lineage>
        <taxon>Bacteria</taxon>
        <taxon>Bacillati</taxon>
        <taxon>Actinomycetota</taxon>
        <taxon>Actinomycetes</taxon>
        <taxon>Mycobacteriales</taxon>
        <taxon>Nocardiaceae</taxon>
        <taxon>Nocardia</taxon>
    </lineage>
</organism>
<feature type="binding site" evidence="5">
    <location>
        <position position="97"/>
    </location>
    <ligand>
        <name>substrate</name>
    </ligand>
</feature>
<dbReference type="InterPro" id="IPR006097">
    <property type="entry name" value="Glu/Leu/Phe/Val/Trp_DH_dimer"/>
</dbReference>
<feature type="binding site" evidence="5">
    <location>
        <position position="193"/>
    </location>
    <ligand>
        <name>NAD(+)</name>
        <dbReference type="ChEBI" id="CHEBI:57540"/>
    </ligand>
</feature>
<dbReference type="InterPro" id="IPR006096">
    <property type="entry name" value="Glu/Leu/Phe/Val/Trp_DH_C"/>
</dbReference>
<evidence type="ECO:0000256" key="2">
    <source>
        <dbReference type="ARBA" id="ARBA00023002"/>
    </source>
</evidence>
<evidence type="ECO:0000256" key="3">
    <source>
        <dbReference type="PIRNR" id="PIRNR000185"/>
    </source>
</evidence>
<feature type="binding site" evidence="5">
    <location>
        <position position="73"/>
    </location>
    <ligand>
        <name>substrate</name>
    </ligand>
</feature>
<dbReference type="InterPro" id="IPR046346">
    <property type="entry name" value="Aminoacid_DH-like_N_sf"/>
</dbReference>
<reference evidence="9" key="1">
    <citation type="submission" date="2019-07" db="EMBL/GenBank/DDBJ databases">
        <title>Genomic Encyclopedia of Type Strains, Phase IV (KMG-IV): sequencing the most valuable type-strain genomes for metagenomic binning, comparative biology and taxonomic classification.</title>
        <authorList>
            <person name="Goeker M."/>
        </authorList>
    </citation>
    <scope>NUCLEOTIDE SEQUENCE</scope>
    <source>
        <strain evidence="9">DSM 44596</strain>
    </source>
</reference>
<dbReference type="PIRSF" id="PIRSF000185">
    <property type="entry name" value="Glu_DH"/>
    <property type="match status" value="1"/>
</dbReference>
<comment type="caution">
    <text evidence="9">The sequence shown here is derived from an EMBL/GenBank/DDBJ whole genome shotgun (WGS) entry which is preliminary data.</text>
</comment>
<dbReference type="AlphaFoldDB" id="A0A652YNX3"/>
<dbReference type="SUPFAM" id="SSF53223">
    <property type="entry name" value="Aminoacid dehydrogenase-like, N-terminal domain"/>
    <property type="match status" value="1"/>
</dbReference>
<dbReference type="Pfam" id="PF00208">
    <property type="entry name" value="ELFV_dehydrog"/>
    <property type="match status" value="1"/>
</dbReference>
<evidence type="ECO:0000256" key="6">
    <source>
        <dbReference type="PIRSR" id="PIRSR000185-3"/>
    </source>
</evidence>
<dbReference type="GO" id="GO:0000166">
    <property type="term" value="F:nucleotide binding"/>
    <property type="evidence" value="ECO:0007669"/>
    <property type="project" value="UniProtKB-KW"/>
</dbReference>
<dbReference type="GO" id="GO:0006538">
    <property type="term" value="P:L-glutamate catabolic process"/>
    <property type="evidence" value="ECO:0007669"/>
    <property type="project" value="TreeGrafter"/>
</dbReference>
<dbReference type="SUPFAM" id="SSF51735">
    <property type="entry name" value="NAD(P)-binding Rossmann-fold domains"/>
    <property type="match status" value="1"/>
</dbReference>
<evidence type="ECO:0000256" key="1">
    <source>
        <dbReference type="ARBA" id="ARBA00006382"/>
    </source>
</evidence>
<dbReference type="PANTHER" id="PTHR11606:SF13">
    <property type="entry name" value="GLUTAMATE DEHYDROGENASE 1, MITOCHONDRIAL"/>
    <property type="match status" value="1"/>
</dbReference>
<dbReference type="GO" id="GO:0004352">
    <property type="term" value="F:glutamate dehydrogenase (NAD+) activity"/>
    <property type="evidence" value="ECO:0007669"/>
    <property type="project" value="TreeGrafter"/>
</dbReference>